<accession>A0AAD1XB52</accession>
<sequence>MKLPICEIGSCQNKSQDYIVDKEAYVCHTHKVAKYSSEDSIHLASPDSVELLLKVIDQCREEVLVSPKTLGYLAPESEYNIFNTTIQEAVGHISSSLEAAVRTRQFLKLKDLLQEVKELKDFIMDDQLFIKHSTVKSWNDAFAVVENCRKECFTCNERTWRVRKDRIIEEISELIKKLPEEKTIVKASKEELKEQDKYNIQDFKTQKERYKEKKEGMISTQLPLKQAESTFEKDAEETDYEISSFSEDIKSESEDLSESSEGIEELEQNPACSIQTFSNDEVAGLLNESEVYENGRDIYFRQEAWLTLKLEKANHLKFLTKVNKRIPDCEGIRIDTVPGENEGIKTFLRVYFPKEVGWFYFNDDSDLRRCLSFYMKALETLSPKVEKGLGIYNFEVSQHQMRTLLAAYKHKSTFGLYFCKLALSLVPDFGGALQGSQLEGLSLIGCGDSARGDWNNNPSHFENLVKGLAKE</sequence>
<evidence type="ECO:0000313" key="1">
    <source>
        <dbReference type="EMBL" id="CAI2364035.1"/>
    </source>
</evidence>
<organism evidence="1 2">
    <name type="scientific">Euplotes crassus</name>
    <dbReference type="NCBI Taxonomy" id="5936"/>
    <lineage>
        <taxon>Eukaryota</taxon>
        <taxon>Sar</taxon>
        <taxon>Alveolata</taxon>
        <taxon>Ciliophora</taxon>
        <taxon>Intramacronucleata</taxon>
        <taxon>Spirotrichea</taxon>
        <taxon>Hypotrichia</taxon>
        <taxon>Euplotida</taxon>
        <taxon>Euplotidae</taxon>
        <taxon>Moneuplotes</taxon>
    </lineage>
</organism>
<dbReference type="Proteomes" id="UP001295684">
    <property type="component" value="Unassembled WGS sequence"/>
</dbReference>
<proteinExistence type="predicted"/>
<name>A0AAD1XB52_EUPCR</name>
<reference evidence="1" key="1">
    <citation type="submission" date="2023-07" db="EMBL/GenBank/DDBJ databases">
        <authorList>
            <consortium name="AG Swart"/>
            <person name="Singh M."/>
            <person name="Singh A."/>
            <person name="Seah K."/>
            <person name="Emmerich C."/>
        </authorList>
    </citation>
    <scope>NUCLEOTIDE SEQUENCE</scope>
    <source>
        <strain evidence="1">DP1</strain>
    </source>
</reference>
<dbReference type="EMBL" id="CAMPGE010005187">
    <property type="protein sequence ID" value="CAI2364035.1"/>
    <property type="molecule type" value="Genomic_DNA"/>
</dbReference>
<evidence type="ECO:0000313" key="2">
    <source>
        <dbReference type="Proteomes" id="UP001295684"/>
    </source>
</evidence>
<protein>
    <submittedName>
        <fullName evidence="1">Uncharacterized protein</fullName>
    </submittedName>
</protein>
<comment type="caution">
    <text evidence="1">The sequence shown here is derived from an EMBL/GenBank/DDBJ whole genome shotgun (WGS) entry which is preliminary data.</text>
</comment>
<keyword evidence="2" id="KW-1185">Reference proteome</keyword>
<dbReference type="AlphaFoldDB" id="A0AAD1XB52"/>
<gene>
    <name evidence="1" type="ORF">ECRASSUSDP1_LOCUS5375</name>
</gene>